<sequence length="279" mass="32102">MQHQLLIGYDDRHTFLNRLSGSTKLLCFVGLSIIGMMTYDTRYLLGIMVLSLILFHFSRIKFRDVSFILSVILGFSVLNLVMVYVFAPHYGVTIYGTEHLLLGHHAAYFNLTTEQLFYEFNLLLKYTFMVPLALIFLMTTNPSEFAASLNKIGVSYRISYSVAIALRYIPDVQSDYRTISLAQQARGFEISKKAKFMTRVRGGVQILLPLIFSSLDRIEVISQAMELRRFGKGKRRTWYMAQRFKRNDYLALLIVGLLIVLGIALFRVNGGRFWNPFKA</sequence>
<evidence type="ECO:0000256" key="1">
    <source>
        <dbReference type="ARBA" id="ARBA00004141"/>
    </source>
</evidence>
<feature type="transmembrane region" description="Helical" evidence="5">
    <location>
        <begin position="123"/>
        <end position="141"/>
    </location>
</feature>
<dbReference type="STRING" id="216463.VC81_02580"/>
<reference evidence="6 9" key="2">
    <citation type="submission" date="2019-07" db="EMBL/GenBank/DDBJ databases">
        <title>Whole genome shotgun sequence of Lactobacillus spicheri NBRC 107155.</title>
        <authorList>
            <person name="Hosoyama A."/>
            <person name="Uohara A."/>
            <person name="Ohji S."/>
            <person name="Ichikawa N."/>
        </authorList>
    </citation>
    <scope>NUCLEOTIDE SEQUENCE [LARGE SCALE GENOMIC DNA]</scope>
    <source>
        <strain evidence="6 9">NBRC 107155</strain>
    </source>
</reference>
<evidence type="ECO:0000313" key="8">
    <source>
        <dbReference type="Proteomes" id="UP000033491"/>
    </source>
</evidence>
<evidence type="ECO:0000313" key="9">
    <source>
        <dbReference type="Proteomes" id="UP000321691"/>
    </source>
</evidence>
<evidence type="ECO:0000256" key="2">
    <source>
        <dbReference type="ARBA" id="ARBA00022692"/>
    </source>
</evidence>
<feature type="transmembrane region" description="Helical" evidence="5">
    <location>
        <begin position="249"/>
        <end position="268"/>
    </location>
</feature>
<reference evidence="7 8" key="1">
    <citation type="submission" date="2015-03" db="EMBL/GenBank/DDBJ databases">
        <authorList>
            <person name="Zheng J."/>
            <person name="Ganezle M."/>
        </authorList>
    </citation>
    <scope>NUCLEOTIDE SEQUENCE [LARGE SCALE GENOMIC DNA]</scope>
    <source>
        <strain evidence="7 8">LP38</strain>
    </source>
</reference>
<name>A0A0F3RUV2_9LACO</name>
<evidence type="ECO:0000313" key="7">
    <source>
        <dbReference type="EMBL" id="KJW13369.1"/>
    </source>
</evidence>
<dbReference type="Proteomes" id="UP000321691">
    <property type="component" value="Unassembled WGS sequence"/>
</dbReference>
<dbReference type="GO" id="GO:0005886">
    <property type="term" value="C:plasma membrane"/>
    <property type="evidence" value="ECO:0007669"/>
    <property type="project" value="UniProtKB-ARBA"/>
</dbReference>
<organism evidence="7 8">
    <name type="scientific">Levilactobacillus spicheri</name>
    <dbReference type="NCBI Taxonomy" id="216463"/>
    <lineage>
        <taxon>Bacteria</taxon>
        <taxon>Bacillati</taxon>
        <taxon>Bacillota</taxon>
        <taxon>Bacilli</taxon>
        <taxon>Lactobacillales</taxon>
        <taxon>Lactobacillaceae</taxon>
        <taxon>Levilactobacillus</taxon>
    </lineage>
</organism>
<dbReference type="EMBL" id="BJZI01000001">
    <property type="protein sequence ID" value="GEO65608.1"/>
    <property type="molecule type" value="Genomic_DNA"/>
</dbReference>
<feature type="transmembrane region" description="Helical" evidence="5">
    <location>
        <begin position="21"/>
        <end position="37"/>
    </location>
</feature>
<gene>
    <name evidence="6" type="ORF">LSP04_00270</name>
    <name evidence="7" type="ORF">VC81_02580</name>
</gene>
<keyword evidence="9" id="KW-1185">Reference proteome</keyword>
<comment type="caution">
    <text evidence="7">The sequence shown here is derived from an EMBL/GenBank/DDBJ whole genome shotgun (WGS) entry which is preliminary data.</text>
</comment>
<keyword evidence="2 5" id="KW-0812">Transmembrane</keyword>
<comment type="subcellular location">
    <subcellularLocation>
        <location evidence="1">Membrane</location>
        <topology evidence="1">Multi-pass membrane protein</topology>
    </subcellularLocation>
</comment>
<protein>
    <submittedName>
        <fullName evidence="6">Cobalt ABC transporter permease</fullName>
    </submittedName>
    <submittedName>
        <fullName evidence="7">Membrane protein</fullName>
    </submittedName>
</protein>
<evidence type="ECO:0000313" key="6">
    <source>
        <dbReference type="EMBL" id="GEO65608.1"/>
    </source>
</evidence>
<dbReference type="Pfam" id="PF02361">
    <property type="entry name" value="CbiQ"/>
    <property type="match status" value="1"/>
</dbReference>
<keyword evidence="3 5" id="KW-1133">Transmembrane helix</keyword>
<evidence type="ECO:0000256" key="4">
    <source>
        <dbReference type="ARBA" id="ARBA00023136"/>
    </source>
</evidence>
<dbReference type="RefSeq" id="WP_045806595.1">
    <property type="nucleotide sequence ID" value="NZ_BJZI01000001.1"/>
</dbReference>
<dbReference type="PANTHER" id="PTHR33514">
    <property type="entry name" value="PROTEIN ABCI12, CHLOROPLASTIC"/>
    <property type="match status" value="1"/>
</dbReference>
<accession>A0A0F3RUV2</accession>
<dbReference type="OrthoDB" id="8635523at2"/>
<dbReference type="InterPro" id="IPR003339">
    <property type="entry name" value="ABC/ECF_trnsptr_transmembrane"/>
</dbReference>
<dbReference type="CDD" id="cd16914">
    <property type="entry name" value="EcfT"/>
    <property type="match status" value="1"/>
</dbReference>
<keyword evidence="4 5" id="KW-0472">Membrane</keyword>
<dbReference type="Proteomes" id="UP000033491">
    <property type="component" value="Unassembled WGS sequence"/>
</dbReference>
<evidence type="ECO:0000256" key="5">
    <source>
        <dbReference type="SAM" id="Phobius"/>
    </source>
</evidence>
<evidence type="ECO:0000256" key="3">
    <source>
        <dbReference type="ARBA" id="ARBA00022989"/>
    </source>
</evidence>
<dbReference type="AlphaFoldDB" id="A0A0F3RUV2"/>
<proteinExistence type="predicted"/>
<feature type="transmembrane region" description="Helical" evidence="5">
    <location>
        <begin position="43"/>
        <end position="60"/>
    </location>
</feature>
<dbReference type="PATRIC" id="fig|216463.3.peg.2331"/>
<dbReference type="EMBL" id="JZCR01000006">
    <property type="protein sequence ID" value="KJW13369.1"/>
    <property type="molecule type" value="Genomic_DNA"/>
</dbReference>
<feature type="transmembrane region" description="Helical" evidence="5">
    <location>
        <begin position="67"/>
        <end position="87"/>
    </location>
</feature>
<dbReference type="PANTHER" id="PTHR33514:SF1">
    <property type="entry name" value="ABC TRANSPORTER PERMEASE"/>
    <property type="match status" value="1"/>
</dbReference>